<name>A0A5J4P8H3_9ZZZZ</name>
<evidence type="ECO:0000313" key="1">
    <source>
        <dbReference type="EMBL" id="KAA6304884.1"/>
    </source>
</evidence>
<comment type="caution">
    <text evidence="1">The sequence shown here is derived from an EMBL/GenBank/DDBJ whole genome shotgun (WGS) entry which is preliminary data.</text>
</comment>
<feature type="non-terminal residue" evidence="1">
    <location>
        <position position="1"/>
    </location>
</feature>
<accession>A0A5J4P8H3</accession>
<reference evidence="1" key="1">
    <citation type="submission" date="2019-03" db="EMBL/GenBank/DDBJ databases">
        <title>Single cell metagenomics reveals metabolic interactions within the superorganism composed of flagellate Streblomastix strix and complex community of Bacteroidetes bacteria on its surface.</title>
        <authorList>
            <person name="Treitli S.C."/>
            <person name="Kolisko M."/>
            <person name="Husnik F."/>
            <person name="Keeling P."/>
            <person name="Hampl V."/>
        </authorList>
    </citation>
    <scope>NUCLEOTIDE SEQUENCE</scope>
    <source>
        <strain evidence="1">STM</strain>
    </source>
</reference>
<proteinExistence type="predicted"/>
<protein>
    <submittedName>
        <fullName evidence="1">TonB-dependent receptor SusC</fullName>
    </submittedName>
</protein>
<dbReference type="EMBL" id="SNRY01011148">
    <property type="protein sequence ID" value="KAA6304884.1"/>
    <property type="molecule type" value="Genomic_DNA"/>
</dbReference>
<gene>
    <name evidence="1" type="ORF">EZS27_043464</name>
</gene>
<keyword evidence="1" id="KW-0675">Receptor</keyword>
<organism evidence="1">
    <name type="scientific">termite gut metagenome</name>
    <dbReference type="NCBI Taxonomy" id="433724"/>
    <lineage>
        <taxon>unclassified sequences</taxon>
        <taxon>metagenomes</taxon>
        <taxon>organismal metagenomes</taxon>
    </lineage>
</organism>
<sequence>YLKYEGPVDPPYIGGFENTVKYKNIRLSVYLNYQFGNVIRLDIVFSNSYSDLTAMPKDFMDRWVLPGDEAYTSIPVRASIGQNNVNSKLSQAYNAYNYSDARV</sequence>
<dbReference type="AlphaFoldDB" id="A0A5J4P8H3"/>